<dbReference type="InterPro" id="IPR002156">
    <property type="entry name" value="RNaseH_domain"/>
</dbReference>
<feature type="domain" description="RNase H type-1" evidence="1">
    <location>
        <begin position="136"/>
        <end position="192"/>
    </location>
</feature>
<dbReference type="PANTHER" id="PTHR47074:SF61">
    <property type="entry name" value="RNASE H TYPE-1 DOMAIN-CONTAINING PROTEIN"/>
    <property type="match status" value="1"/>
</dbReference>
<keyword evidence="2" id="KW-1185">Reference proteome</keyword>
<reference evidence="2" key="1">
    <citation type="journal article" date="2020" name="Nat. Genet.">
        <title>Genomic diversifications of five Gossypium allopolyploid species and their impact on cotton improvement.</title>
        <authorList>
            <person name="Chen Z.J."/>
            <person name="Sreedasyam A."/>
            <person name="Ando A."/>
            <person name="Song Q."/>
            <person name="De Santiago L.M."/>
            <person name="Hulse-Kemp A.M."/>
            <person name="Ding M."/>
            <person name="Ye W."/>
            <person name="Kirkbride R.C."/>
            <person name="Jenkins J."/>
            <person name="Plott C."/>
            <person name="Lovell J."/>
            <person name="Lin Y.M."/>
            <person name="Vaughn R."/>
            <person name="Liu B."/>
            <person name="Simpson S."/>
            <person name="Scheffler B.E."/>
            <person name="Wen L."/>
            <person name="Saski C.A."/>
            <person name="Grover C.E."/>
            <person name="Hu G."/>
            <person name="Conover J.L."/>
            <person name="Carlson J.W."/>
            <person name="Shu S."/>
            <person name="Boston L.B."/>
            <person name="Williams M."/>
            <person name="Peterson D.G."/>
            <person name="McGee K."/>
            <person name="Jones D.C."/>
            <person name="Wendel J.F."/>
            <person name="Stelly D.M."/>
            <person name="Grimwood J."/>
            <person name="Schmutz J."/>
        </authorList>
    </citation>
    <scope>NUCLEOTIDE SEQUENCE [LARGE SCALE GENOMIC DNA]</scope>
    <source>
        <strain evidence="2">cv. TM-1</strain>
    </source>
</reference>
<dbReference type="InterPro" id="IPR044730">
    <property type="entry name" value="RNase_H-like_dom_plant"/>
</dbReference>
<dbReference type="RefSeq" id="XP_040961410.1">
    <property type="nucleotide sequence ID" value="XM_041105476.1"/>
</dbReference>
<proteinExistence type="predicted"/>
<evidence type="ECO:0000259" key="1">
    <source>
        <dbReference type="Pfam" id="PF13456"/>
    </source>
</evidence>
<dbReference type="InterPro" id="IPR036397">
    <property type="entry name" value="RNaseH_sf"/>
</dbReference>
<dbReference type="CDD" id="cd06222">
    <property type="entry name" value="RNase_H_like"/>
    <property type="match status" value="1"/>
</dbReference>
<evidence type="ECO:0000313" key="2">
    <source>
        <dbReference type="Proteomes" id="UP000818029"/>
    </source>
</evidence>
<dbReference type="PANTHER" id="PTHR47074">
    <property type="entry name" value="BNAC02G40300D PROTEIN"/>
    <property type="match status" value="1"/>
</dbReference>
<reference evidence="3" key="2">
    <citation type="submission" date="2025-08" db="UniProtKB">
        <authorList>
            <consortium name="RefSeq"/>
        </authorList>
    </citation>
    <scope>IDENTIFICATION</scope>
</reference>
<sequence>MLLRRLTNTSVCPRCSSGTETMDHLFRECPATTAVWRELSFHRFLQDNQMGFLQWLTWVFSQSSTPQHQIFCVAVWAIWGDRNNRLHKKDGKSGKEVGRFVHSYISDLDAVGKNRLQSSIPVKIWTKPVDKVVKINFDAAYDGRQSKAAIGVVARDKEGSVLLSCTEVHQGVPSAFGAEAIACRKALQIGVNLIGRVPEAAEIQAETERAKEPD</sequence>
<gene>
    <name evidence="3" type="primary">LOC121223613</name>
</gene>
<accession>A0ABM3B2Y3</accession>
<name>A0ABM3B2Y3_GOSHI</name>
<dbReference type="GeneID" id="121223613"/>
<protein>
    <recommendedName>
        <fullName evidence="1">RNase H type-1 domain-containing protein</fullName>
    </recommendedName>
</protein>
<dbReference type="Pfam" id="PF13456">
    <property type="entry name" value="RVT_3"/>
    <property type="match status" value="1"/>
</dbReference>
<dbReference type="InterPro" id="IPR052929">
    <property type="entry name" value="RNase_H-like_EbsB-rel"/>
</dbReference>
<evidence type="ECO:0000313" key="3">
    <source>
        <dbReference type="RefSeq" id="XP_040961410.1"/>
    </source>
</evidence>
<dbReference type="Gene3D" id="3.30.420.10">
    <property type="entry name" value="Ribonuclease H-like superfamily/Ribonuclease H"/>
    <property type="match status" value="1"/>
</dbReference>
<organism evidence="2 3">
    <name type="scientific">Gossypium hirsutum</name>
    <name type="common">Upland cotton</name>
    <name type="synonym">Gossypium mexicanum</name>
    <dbReference type="NCBI Taxonomy" id="3635"/>
    <lineage>
        <taxon>Eukaryota</taxon>
        <taxon>Viridiplantae</taxon>
        <taxon>Streptophyta</taxon>
        <taxon>Embryophyta</taxon>
        <taxon>Tracheophyta</taxon>
        <taxon>Spermatophyta</taxon>
        <taxon>Magnoliopsida</taxon>
        <taxon>eudicotyledons</taxon>
        <taxon>Gunneridae</taxon>
        <taxon>Pentapetalae</taxon>
        <taxon>rosids</taxon>
        <taxon>malvids</taxon>
        <taxon>Malvales</taxon>
        <taxon>Malvaceae</taxon>
        <taxon>Malvoideae</taxon>
        <taxon>Gossypium</taxon>
    </lineage>
</organism>
<dbReference type="Proteomes" id="UP000818029">
    <property type="component" value="Chromosome D11"/>
</dbReference>